<proteinExistence type="inferred from homology"/>
<dbReference type="Gene3D" id="3.40.50.300">
    <property type="entry name" value="P-loop containing nucleotide triphosphate hydrolases"/>
    <property type="match status" value="1"/>
</dbReference>
<dbReference type="InterPro" id="IPR027417">
    <property type="entry name" value="P-loop_NTPase"/>
</dbReference>
<feature type="domain" description="ORC5 lid" evidence="10">
    <location>
        <begin position="227"/>
        <end position="288"/>
    </location>
</feature>
<keyword evidence="3" id="KW-0235">DNA replication</keyword>
<dbReference type="SUPFAM" id="SSF52540">
    <property type="entry name" value="P-loop containing nucleoside triphosphate hydrolases"/>
    <property type="match status" value="1"/>
</dbReference>
<keyword evidence="6" id="KW-0539">Nucleus</keyword>
<dbReference type="InterPro" id="IPR047088">
    <property type="entry name" value="ORC5_C"/>
</dbReference>
<feature type="region of interest" description="Disordered" evidence="7">
    <location>
        <begin position="341"/>
        <end position="361"/>
    </location>
</feature>
<keyword evidence="12" id="KW-1185">Reference proteome</keyword>
<dbReference type="PANTHER" id="PTHR12705">
    <property type="entry name" value="ORIGIN RECOGNITION COMPLEX SUBUNIT 5"/>
    <property type="match status" value="1"/>
</dbReference>
<sequence length="450" mass="50892">MDPTASRVQCAFRSDQLDLLAAYANPEYGFMAPSMLVEGPSSSGKTYTLRKYFEHLQRNGQILFSEIQCEYCLTRKTILHTILRNLINLLELNVQQSAEMIGKCDGLGTFVEVLKQIEHIYINMSDGVRHLPVVFVLDRVERLLPNENPSELCTALSRAHEQSSALDLFTFVYVVNRSDSLNIQTLALPTIAFTCYSINQIKDILLDRITDSSPSFLPPLQFKSFARQFLDIILDTYTSYFGTDIGLMVPVLAKLWPIFINPVTELGRIQNGVNDVLTTFQRNKSLLQSEQGLLDDLASADIPSSDLPKKTKYILIAAYLASYDDPKYDLILFSKQREARSNRKVRHSKKKSTKSSDQLSSRMLSPQAFTLERLLAILHAIYDENCEEPLLNDVELLSELATLSTLKSIMKLKLGDTIGGGTKWKCNVNWSVIKKFSDEVGFEIENFLID</sequence>
<dbReference type="PANTHER" id="PTHR12705:SF0">
    <property type="entry name" value="ORIGIN RECOGNITION COMPLEX SUBUNIT 5"/>
    <property type="match status" value="1"/>
</dbReference>
<dbReference type="GO" id="GO:0006270">
    <property type="term" value="P:DNA replication initiation"/>
    <property type="evidence" value="ECO:0007669"/>
    <property type="project" value="TreeGrafter"/>
</dbReference>
<dbReference type="InterPro" id="IPR048866">
    <property type="entry name" value="ORC5_lid"/>
</dbReference>
<evidence type="ECO:0000313" key="12">
    <source>
        <dbReference type="Proteomes" id="UP000788993"/>
    </source>
</evidence>
<gene>
    <name evidence="11" type="ORF">OGATHE_003483</name>
</gene>
<accession>A0A9P8T396</accession>
<evidence type="ECO:0000256" key="4">
    <source>
        <dbReference type="ARBA" id="ARBA00022741"/>
    </source>
</evidence>
<dbReference type="Pfam" id="PF21639">
    <property type="entry name" value="ORC5_lid"/>
    <property type="match status" value="1"/>
</dbReference>
<keyword evidence="5" id="KW-0067">ATP-binding</keyword>
<evidence type="ECO:0000259" key="9">
    <source>
        <dbReference type="Pfam" id="PF14630"/>
    </source>
</evidence>
<dbReference type="Proteomes" id="UP000788993">
    <property type="component" value="Unassembled WGS sequence"/>
</dbReference>
<name>A0A9P8T396_9ASCO</name>
<comment type="caution">
    <text evidence="11">The sequence shown here is derived from an EMBL/GenBank/DDBJ whole genome shotgun (WGS) entry which is preliminary data.</text>
</comment>
<reference evidence="11" key="2">
    <citation type="submission" date="2021-01" db="EMBL/GenBank/DDBJ databases">
        <authorList>
            <person name="Schikora-Tamarit M.A."/>
        </authorList>
    </citation>
    <scope>NUCLEOTIDE SEQUENCE</scope>
    <source>
        <strain evidence="11">NCAIM Y.01608</strain>
    </source>
</reference>
<reference evidence="11" key="1">
    <citation type="journal article" date="2021" name="Open Biol.">
        <title>Shared evolutionary footprints suggest mitochondrial oxidative damage underlies multiple complex I losses in fungi.</title>
        <authorList>
            <person name="Schikora-Tamarit M.A."/>
            <person name="Marcet-Houben M."/>
            <person name="Nosek J."/>
            <person name="Gabaldon T."/>
        </authorList>
    </citation>
    <scope>NUCLEOTIDE SEQUENCE</scope>
    <source>
        <strain evidence="11">NCAIM Y.01608</strain>
    </source>
</reference>
<dbReference type="GO" id="GO:0003688">
    <property type="term" value="F:DNA replication origin binding"/>
    <property type="evidence" value="ECO:0007669"/>
    <property type="project" value="TreeGrafter"/>
</dbReference>
<feature type="compositionally biased region" description="Basic residues" evidence="7">
    <location>
        <begin position="342"/>
        <end position="353"/>
    </location>
</feature>
<dbReference type="GO" id="GO:0005664">
    <property type="term" value="C:nuclear origin of replication recognition complex"/>
    <property type="evidence" value="ECO:0007669"/>
    <property type="project" value="TreeGrafter"/>
</dbReference>
<keyword evidence="4" id="KW-0547">Nucleotide-binding</keyword>
<dbReference type="InterPro" id="IPR020796">
    <property type="entry name" value="ORC5"/>
</dbReference>
<dbReference type="Pfam" id="PF13191">
    <property type="entry name" value="AAA_16"/>
    <property type="match status" value="1"/>
</dbReference>
<evidence type="ECO:0000256" key="6">
    <source>
        <dbReference type="ARBA" id="ARBA00023242"/>
    </source>
</evidence>
<organism evidence="11 12">
    <name type="scientific">Ogataea polymorpha</name>
    <dbReference type="NCBI Taxonomy" id="460523"/>
    <lineage>
        <taxon>Eukaryota</taxon>
        <taxon>Fungi</taxon>
        <taxon>Dikarya</taxon>
        <taxon>Ascomycota</taxon>
        <taxon>Saccharomycotina</taxon>
        <taxon>Pichiomycetes</taxon>
        <taxon>Pichiales</taxon>
        <taxon>Pichiaceae</taxon>
        <taxon>Ogataea</taxon>
    </lineage>
</organism>
<evidence type="ECO:0000256" key="3">
    <source>
        <dbReference type="ARBA" id="ARBA00022705"/>
    </source>
</evidence>
<dbReference type="InterPro" id="IPR041664">
    <property type="entry name" value="AAA_16"/>
</dbReference>
<evidence type="ECO:0000259" key="8">
    <source>
        <dbReference type="Pfam" id="PF13191"/>
    </source>
</evidence>
<comment type="subcellular location">
    <subcellularLocation>
        <location evidence="1">Nucleus</location>
    </subcellularLocation>
</comment>
<feature type="domain" description="Orc1-like AAA ATPase" evidence="8">
    <location>
        <begin position="10"/>
        <end position="162"/>
    </location>
</feature>
<feature type="domain" description="Origin recognition complex subunit 5 C-terminal" evidence="9">
    <location>
        <begin position="307"/>
        <end position="448"/>
    </location>
</feature>
<evidence type="ECO:0000256" key="5">
    <source>
        <dbReference type="ARBA" id="ARBA00022840"/>
    </source>
</evidence>
<comment type="similarity">
    <text evidence="2">Belongs to the ORC5 family.</text>
</comment>
<evidence type="ECO:0008006" key="13">
    <source>
        <dbReference type="Google" id="ProtNLM"/>
    </source>
</evidence>
<protein>
    <recommendedName>
        <fullName evidence="13">Orc1-like AAA ATPase domain-containing protein</fullName>
    </recommendedName>
</protein>
<evidence type="ECO:0000256" key="2">
    <source>
        <dbReference type="ARBA" id="ARBA00006269"/>
    </source>
</evidence>
<dbReference type="Pfam" id="PF14630">
    <property type="entry name" value="ORC5_C"/>
    <property type="match status" value="1"/>
</dbReference>
<evidence type="ECO:0000256" key="7">
    <source>
        <dbReference type="SAM" id="MobiDB-lite"/>
    </source>
</evidence>
<evidence type="ECO:0000313" key="11">
    <source>
        <dbReference type="EMBL" id="KAH3664668.1"/>
    </source>
</evidence>
<dbReference type="EMBL" id="JAEUBD010001178">
    <property type="protein sequence ID" value="KAH3664668.1"/>
    <property type="molecule type" value="Genomic_DNA"/>
</dbReference>
<evidence type="ECO:0000256" key="1">
    <source>
        <dbReference type="ARBA" id="ARBA00004123"/>
    </source>
</evidence>
<evidence type="ECO:0000259" key="10">
    <source>
        <dbReference type="Pfam" id="PF21639"/>
    </source>
</evidence>
<dbReference type="AlphaFoldDB" id="A0A9P8T396"/>